<gene>
    <name evidence="1" type="ORF">Ahy_B01g055412</name>
</gene>
<comment type="caution">
    <text evidence="1">The sequence shown here is derived from an EMBL/GenBank/DDBJ whole genome shotgun (WGS) entry which is preliminary data.</text>
</comment>
<dbReference type="Proteomes" id="UP000289738">
    <property type="component" value="Chromosome B01"/>
</dbReference>
<dbReference type="AlphaFoldDB" id="A0A445AW59"/>
<sequence length="172" mass="20277">MDAAARSARLAVAKRKDKATHYNQQPVRCRWKILDVHLMYQMPLEYINAFFKFGLPIIPFGLSEFKRISSMVQCSNYMDVSVQRRDNNLYFIEGWLDLLTYYDQPNGMWLRLAFLGGARFFIEELHPRNFIGQVQVLSPPCFLRLPKNLRSGAHNEIEFPQFRFNFAKFVTN</sequence>
<organism evidence="1 2">
    <name type="scientific">Arachis hypogaea</name>
    <name type="common">Peanut</name>
    <dbReference type="NCBI Taxonomy" id="3818"/>
    <lineage>
        <taxon>Eukaryota</taxon>
        <taxon>Viridiplantae</taxon>
        <taxon>Streptophyta</taxon>
        <taxon>Embryophyta</taxon>
        <taxon>Tracheophyta</taxon>
        <taxon>Spermatophyta</taxon>
        <taxon>Magnoliopsida</taxon>
        <taxon>eudicotyledons</taxon>
        <taxon>Gunneridae</taxon>
        <taxon>Pentapetalae</taxon>
        <taxon>rosids</taxon>
        <taxon>fabids</taxon>
        <taxon>Fabales</taxon>
        <taxon>Fabaceae</taxon>
        <taxon>Papilionoideae</taxon>
        <taxon>50 kb inversion clade</taxon>
        <taxon>dalbergioids sensu lato</taxon>
        <taxon>Dalbergieae</taxon>
        <taxon>Pterocarpus clade</taxon>
        <taxon>Arachis</taxon>
    </lineage>
</organism>
<dbReference type="EMBL" id="SDMP01000011">
    <property type="protein sequence ID" value="RYR30662.1"/>
    <property type="molecule type" value="Genomic_DNA"/>
</dbReference>
<keyword evidence="2" id="KW-1185">Reference proteome</keyword>
<accession>A0A445AW59</accession>
<evidence type="ECO:0000313" key="2">
    <source>
        <dbReference type="Proteomes" id="UP000289738"/>
    </source>
</evidence>
<protein>
    <submittedName>
        <fullName evidence="1">Uncharacterized protein</fullName>
    </submittedName>
</protein>
<evidence type="ECO:0000313" key="1">
    <source>
        <dbReference type="EMBL" id="RYR30662.1"/>
    </source>
</evidence>
<proteinExistence type="predicted"/>
<reference evidence="1 2" key="1">
    <citation type="submission" date="2019-01" db="EMBL/GenBank/DDBJ databases">
        <title>Sequencing of cultivated peanut Arachis hypogaea provides insights into genome evolution and oil improvement.</title>
        <authorList>
            <person name="Chen X."/>
        </authorList>
    </citation>
    <scope>NUCLEOTIDE SEQUENCE [LARGE SCALE GENOMIC DNA]</scope>
    <source>
        <strain evidence="2">cv. Fuhuasheng</strain>
        <tissue evidence="1">Leaves</tissue>
    </source>
</reference>
<name>A0A445AW59_ARAHY</name>